<sequence length="163" mass="17693">MPLVPALAGTDNVPCGARAAGTTCRRTFFVRAAARFGLALAGQSQCVDALFIGLKLVNRASRLYGPRGSTGSISAAVWRSSRRRRRHRPHRGEVHMFGSLGAIFELDGIIDRARHDGRRQNGTRLERHDNGLTAGVEVVGGGGLKEKKIRRRIPTRNRLASGS</sequence>
<reference evidence="1" key="1">
    <citation type="journal article" date="2020" name="Stud. Mycol.">
        <title>101 Dothideomycetes genomes: a test case for predicting lifestyles and emergence of pathogens.</title>
        <authorList>
            <person name="Haridas S."/>
            <person name="Albert R."/>
            <person name="Binder M."/>
            <person name="Bloem J."/>
            <person name="Labutti K."/>
            <person name="Salamov A."/>
            <person name="Andreopoulos B."/>
            <person name="Baker S."/>
            <person name="Barry K."/>
            <person name="Bills G."/>
            <person name="Bluhm B."/>
            <person name="Cannon C."/>
            <person name="Castanera R."/>
            <person name="Culley D."/>
            <person name="Daum C."/>
            <person name="Ezra D."/>
            <person name="Gonzalez J."/>
            <person name="Henrissat B."/>
            <person name="Kuo A."/>
            <person name="Liang C."/>
            <person name="Lipzen A."/>
            <person name="Lutzoni F."/>
            <person name="Magnuson J."/>
            <person name="Mondo S."/>
            <person name="Nolan M."/>
            <person name="Ohm R."/>
            <person name="Pangilinan J."/>
            <person name="Park H.-J."/>
            <person name="Ramirez L."/>
            <person name="Alfaro M."/>
            <person name="Sun H."/>
            <person name="Tritt A."/>
            <person name="Yoshinaga Y."/>
            <person name="Zwiers L.-H."/>
            <person name="Turgeon B."/>
            <person name="Goodwin S."/>
            <person name="Spatafora J."/>
            <person name="Crous P."/>
            <person name="Grigoriev I."/>
        </authorList>
    </citation>
    <scope>NUCLEOTIDE SEQUENCE</scope>
    <source>
        <strain evidence="1">ATCC 74209</strain>
    </source>
</reference>
<keyword evidence="2" id="KW-1185">Reference proteome</keyword>
<protein>
    <submittedName>
        <fullName evidence="1">Uncharacterized protein</fullName>
    </submittedName>
</protein>
<dbReference type="EMBL" id="ML994402">
    <property type="protein sequence ID" value="KAF2196384.1"/>
    <property type="molecule type" value="Genomic_DNA"/>
</dbReference>
<comment type="caution">
    <text evidence="1">The sequence shown here is derived from an EMBL/GenBank/DDBJ whole genome shotgun (WGS) entry which is preliminary data.</text>
</comment>
<name>A0A9P4JFM8_9PLEO</name>
<accession>A0A9P4JFM8</accession>
<evidence type="ECO:0000313" key="2">
    <source>
        <dbReference type="Proteomes" id="UP000799536"/>
    </source>
</evidence>
<proteinExistence type="predicted"/>
<dbReference type="AlphaFoldDB" id="A0A9P4JFM8"/>
<gene>
    <name evidence="1" type="ORF">GQ43DRAFT_467234</name>
</gene>
<dbReference type="Proteomes" id="UP000799536">
    <property type="component" value="Unassembled WGS sequence"/>
</dbReference>
<organism evidence="1 2">
    <name type="scientific">Delitschia confertaspora ATCC 74209</name>
    <dbReference type="NCBI Taxonomy" id="1513339"/>
    <lineage>
        <taxon>Eukaryota</taxon>
        <taxon>Fungi</taxon>
        <taxon>Dikarya</taxon>
        <taxon>Ascomycota</taxon>
        <taxon>Pezizomycotina</taxon>
        <taxon>Dothideomycetes</taxon>
        <taxon>Pleosporomycetidae</taxon>
        <taxon>Pleosporales</taxon>
        <taxon>Delitschiaceae</taxon>
        <taxon>Delitschia</taxon>
    </lineage>
</organism>
<evidence type="ECO:0000313" key="1">
    <source>
        <dbReference type="EMBL" id="KAF2196384.1"/>
    </source>
</evidence>